<protein>
    <submittedName>
        <fullName evidence="1">Uncharacterized protein</fullName>
    </submittedName>
</protein>
<gene>
    <name evidence="1" type="ORF">ERS132452_01718</name>
</gene>
<organism evidence="1 2">
    <name type="scientific">Streptococcus suis</name>
    <dbReference type="NCBI Taxonomy" id="1307"/>
    <lineage>
        <taxon>Bacteria</taxon>
        <taxon>Bacillati</taxon>
        <taxon>Bacillota</taxon>
        <taxon>Bacilli</taxon>
        <taxon>Lactobacillales</taxon>
        <taxon>Streptococcaceae</taxon>
        <taxon>Streptococcus</taxon>
    </lineage>
</organism>
<accession>A0A0Z8F7N7</accession>
<dbReference type="Proteomes" id="UP000071765">
    <property type="component" value="Unassembled WGS sequence"/>
</dbReference>
<name>A0A0Z8F7N7_STRSU</name>
<dbReference type="EMBL" id="FIIN01000011">
    <property type="protein sequence ID" value="CYW14967.1"/>
    <property type="molecule type" value="Genomic_DNA"/>
</dbReference>
<sequence>MSEISNIFTGLRTYIIQHEKLISWIIAPIIVGLVLLIVPAVFTNTKRYFGNVEITSKDFINVPRTVNGEALLSNNTDILEKYVQAKLVIENNKFESTIHKFALTEVTIENYQYVDLVIQNGFDNDTQMVEFYRFNNGTQQSDIQKYEVNIKYHNSINNNTSVIKSHSIDGKVLKSGNIELIYEVNLSSSEIKKHFDNSIPDYKQTIEISIHSSYEESKVVIPYLSSEGKFIRNLGGDGPPNDKTTVPILELVEPYKQDYSFTINQNLIEGKNYFKFNILVDKASLITYNIVLVDDKGNTIVSAKQKEPIKIRFPQYKLVSFYNDDIYHYMKANKLKESDISEVKLRQLSLVNSIDKTKTEYDLLK</sequence>
<dbReference type="RefSeq" id="WP_171992881.1">
    <property type="nucleotide sequence ID" value="NZ_CEDD01000004.1"/>
</dbReference>
<reference evidence="1 2" key="1">
    <citation type="submission" date="2016-02" db="EMBL/GenBank/DDBJ databases">
        <authorList>
            <consortium name="Pathogen Informatics"/>
        </authorList>
    </citation>
    <scope>NUCLEOTIDE SEQUENCE [LARGE SCALE GENOMIC DNA]</scope>
    <source>
        <strain evidence="1 2">LSS90</strain>
    </source>
</reference>
<proteinExistence type="predicted"/>
<dbReference type="AlphaFoldDB" id="A0A0Z8F7N7"/>
<evidence type="ECO:0000313" key="2">
    <source>
        <dbReference type="Proteomes" id="UP000071765"/>
    </source>
</evidence>
<evidence type="ECO:0000313" key="1">
    <source>
        <dbReference type="EMBL" id="CYW14967.1"/>
    </source>
</evidence>